<comment type="caution">
    <text evidence="2">The sequence shown here is derived from an EMBL/GenBank/DDBJ whole genome shotgun (WGS) entry which is preliminary data.</text>
</comment>
<evidence type="ECO:0000313" key="2">
    <source>
        <dbReference type="EMBL" id="KAL0260888.1"/>
    </source>
</evidence>
<evidence type="ECO:0000256" key="1">
    <source>
        <dbReference type="SAM" id="MobiDB-lite"/>
    </source>
</evidence>
<dbReference type="EMBL" id="JAJVCZ030000004">
    <property type="protein sequence ID" value="KAL0260888.1"/>
    <property type="molecule type" value="Genomic_DNA"/>
</dbReference>
<name>A0ABR3CJT2_9PEZI</name>
<reference evidence="2 3" key="1">
    <citation type="submission" date="2024-02" db="EMBL/GenBank/DDBJ databases">
        <title>De novo assembly and annotation of 12 fungi associated with fruit tree decline syndrome in Ontario, Canada.</title>
        <authorList>
            <person name="Sulman M."/>
            <person name="Ellouze W."/>
            <person name="Ilyukhin E."/>
        </authorList>
    </citation>
    <scope>NUCLEOTIDE SEQUENCE [LARGE SCALE GENOMIC DNA]</scope>
    <source>
        <strain evidence="2 3">FDS-637</strain>
    </source>
</reference>
<evidence type="ECO:0000313" key="3">
    <source>
        <dbReference type="Proteomes" id="UP001430584"/>
    </source>
</evidence>
<feature type="region of interest" description="Disordered" evidence="1">
    <location>
        <begin position="102"/>
        <end position="124"/>
    </location>
</feature>
<feature type="compositionally biased region" description="Polar residues" evidence="1">
    <location>
        <begin position="102"/>
        <end position="113"/>
    </location>
</feature>
<feature type="region of interest" description="Disordered" evidence="1">
    <location>
        <begin position="337"/>
        <end position="361"/>
    </location>
</feature>
<protein>
    <submittedName>
        <fullName evidence="2">Uncharacterized protein</fullName>
    </submittedName>
</protein>
<accession>A0ABR3CJT2</accession>
<keyword evidence="3" id="KW-1185">Reference proteome</keyword>
<dbReference type="GeneID" id="92008665"/>
<proteinExistence type="predicted"/>
<sequence>MKVEAHFNSTRNGDSSAVVDSLRTNNASDHSSGQQSDNGASRSTSARRAVKDGNMIIRMEGDDMFVEDVIGRKVFRVTTGEDGNQQIVISETKGREKQYLTQGSRVTTNTSSGYDAALDSERPTEELRRVRYTDDPREYYRPARMHHDSGEDINQTSGLPVTFDIVVDEEAKADGRNPVHMLEPTLPVMDQTTEDRLFAWPSDEPFDIDFPDEIADNWGGSTYSSRPASVFSIASGFSAITTDTQYSNAQITSALHQLVILLSQHKCLEALIDEAIRSDSIGADRFCNNFRRLLKIYADGLKEEAGENLEFLAARLVRWKARAVANSIREKYTANEDLKVRKEQQPAPNAEEDESDDDEQMGLGEDSIEVLAPVQEFLLESRAFENFKTSFEEFVNPHPRIQPQLDISDESTTEPCIPVPPPSNRDRLGRLGTLLSKFRLTERPLDPGKKRVRWKCFNKRCGRKLYDGSSEGSCEQCATTE</sequence>
<dbReference type="RefSeq" id="XP_066633917.1">
    <property type="nucleotide sequence ID" value="XM_066776036.1"/>
</dbReference>
<dbReference type="Proteomes" id="UP001430584">
    <property type="component" value="Unassembled WGS sequence"/>
</dbReference>
<feature type="compositionally biased region" description="Polar residues" evidence="1">
    <location>
        <begin position="24"/>
        <end position="46"/>
    </location>
</feature>
<organism evidence="2 3">
    <name type="scientific">Diplodia seriata</name>
    <dbReference type="NCBI Taxonomy" id="420778"/>
    <lineage>
        <taxon>Eukaryota</taxon>
        <taxon>Fungi</taxon>
        <taxon>Dikarya</taxon>
        <taxon>Ascomycota</taxon>
        <taxon>Pezizomycotina</taxon>
        <taxon>Dothideomycetes</taxon>
        <taxon>Dothideomycetes incertae sedis</taxon>
        <taxon>Botryosphaeriales</taxon>
        <taxon>Botryosphaeriaceae</taxon>
        <taxon>Diplodia</taxon>
    </lineage>
</organism>
<feature type="compositionally biased region" description="Acidic residues" evidence="1">
    <location>
        <begin position="350"/>
        <end position="360"/>
    </location>
</feature>
<feature type="region of interest" description="Disordered" evidence="1">
    <location>
        <begin position="24"/>
        <end position="52"/>
    </location>
</feature>
<gene>
    <name evidence="2" type="ORF">SLS55_004580</name>
</gene>